<organism evidence="1 2">
    <name type="scientific">Paracoccus salipaludis</name>
    <dbReference type="NCBI Taxonomy" id="2032623"/>
    <lineage>
        <taxon>Bacteria</taxon>
        <taxon>Pseudomonadati</taxon>
        <taxon>Pseudomonadota</taxon>
        <taxon>Alphaproteobacteria</taxon>
        <taxon>Rhodobacterales</taxon>
        <taxon>Paracoccaceae</taxon>
        <taxon>Paracoccus</taxon>
    </lineage>
</organism>
<dbReference type="InterPro" id="IPR023373">
    <property type="entry name" value="YmcC_sf"/>
</dbReference>
<protein>
    <recommendedName>
        <fullName evidence="3">YjbF family lipoprotein</fullName>
    </recommendedName>
</protein>
<evidence type="ECO:0008006" key="3">
    <source>
        <dbReference type="Google" id="ProtNLM"/>
    </source>
</evidence>
<name>A0A2A2GLS1_9RHOB</name>
<dbReference type="SUPFAM" id="SSF159270">
    <property type="entry name" value="YmcC-like"/>
    <property type="match status" value="1"/>
</dbReference>
<dbReference type="InterPro" id="IPR021308">
    <property type="entry name" value="GfcB"/>
</dbReference>
<evidence type="ECO:0000313" key="1">
    <source>
        <dbReference type="EMBL" id="PAU98536.1"/>
    </source>
</evidence>
<reference evidence="1 2" key="1">
    <citation type="submission" date="2017-09" db="EMBL/GenBank/DDBJ databases">
        <title>Paracoccus alkalisoli sp. nov., isolated from saline alkaline soil.</title>
        <authorList>
            <person name="Dong X."/>
            <person name="Zhang G."/>
        </authorList>
    </citation>
    <scope>NUCLEOTIDE SEQUENCE [LARGE SCALE GENOMIC DNA]</scope>
    <source>
        <strain evidence="1 2">WN007</strain>
    </source>
</reference>
<sequence>MLKLASALAVMAVVAGCASRNNINEDEPSASPFGIARAALGQVVAQRQQAQAASAPARSPQDMAAAALAANPGPLIMVGLEQSGTTQVMAMTGQNGGMRTYMTPNEQAVIMRGFMLTGTRGLGHDLSVAEAAPSAALIQAGRSGTARRLMRYYSGDGLERPIDFTCRIGPGPNAGVMVEDCEGHGLSFQNSYLPSAGVSRQWIGPGLGYATIQVLRD</sequence>
<dbReference type="EMBL" id="NSJZ01000002">
    <property type="protein sequence ID" value="PAU98536.1"/>
    <property type="molecule type" value="Genomic_DNA"/>
</dbReference>
<proteinExistence type="predicted"/>
<gene>
    <name evidence="1" type="ORF">CK240_02675</name>
</gene>
<dbReference type="Pfam" id="PF11102">
    <property type="entry name" value="YjbF"/>
    <property type="match status" value="1"/>
</dbReference>
<dbReference type="Gene3D" id="2.40.360.10">
    <property type="entry name" value="YmcC-like"/>
    <property type="match status" value="1"/>
</dbReference>
<dbReference type="RefSeq" id="WP_095639216.1">
    <property type="nucleotide sequence ID" value="NZ_NSJZ01000002.1"/>
</dbReference>
<accession>A0A2A2GLS1</accession>
<comment type="caution">
    <text evidence="1">The sequence shown here is derived from an EMBL/GenBank/DDBJ whole genome shotgun (WGS) entry which is preliminary data.</text>
</comment>
<evidence type="ECO:0000313" key="2">
    <source>
        <dbReference type="Proteomes" id="UP000218023"/>
    </source>
</evidence>
<dbReference type="PROSITE" id="PS51257">
    <property type="entry name" value="PROKAR_LIPOPROTEIN"/>
    <property type="match status" value="1"/>
</dbReference>
<dbReference type="OrthoDB" id="6237231at2"/>
<dbReference type="AlphaFoldDB" id="A0A2A2GLS1"/>
<keyword evidence="2" id="KW-1185">Reference proteome</keyword>
<dbReference type="Proteomes" id="UP000218023">
    <property type="component" value="Unassembled WGS sequence"/>
</dbReference>